<name>A0A077AQZ9_9PROT</name>
<protein>
    <submittedName>
        <fullName evidence="1">Uncharacterized protein</fullName>
    </submittedName>
</protein>
<dbReference type="RefSeq" id="WP_038462839.1">
    <property type="nucleotide sequence ID" value="NZ_CP008941.1"/>
</dbReference>
<dbReference type="KEGG" id="paca:ID47_00795"/>
<dbReference type="Proteomes" id="UP000028926">
    <property type="component" value="Chromosome"/>
</dbReference>
<evidence type="ECO:0000313" key="2">
    <source>
        <dbReference type="Proteomes" id="UP000028926"/>
    </source>
</evidence>
<evidence type="ECO:0000313" key="1">
    <source>
        <dbReference type="EMBL" id="AIK95607.1"/>
    </source>
</evidence>
<dbReference type="AlphaFoldDB" id="A0A077AQZ9"/>
<dbReference type="OrthoDB" id="9774608at2"/>
<gene>
    <name evidence="1" type="ORF">ID47_00795</name>
</gene>
<proteinExistence type="predicted"/>
<dbReference type="EMBL" id="CP008941">
    <property type="protein sequence ID" value="AIK95607.1"/>
    <property type="molecule type" value="Genomic_DNA"/>
</dbReference>
<keyword evidence="2" id="KW-1185">Reference proteome</keyword>
<accession>A0A077AQZ9</accession>
<reference evidence="1 2" key="1">
    <citation type="submission" date="2014-07" db="EMBL/GenBank/DDBJ databases">
        <title>Comparative genomic insights into amoeba endosymbionts belonging to the families of Holosporaceae and Candidatus Midichloriaceae within Rickettsiales.</title>
        <authorList>
            <person name="Wang Z."/>
            <person name="Wu M."/>
        </authorList>
    </citation>
    <scope>NUCLEOTIDE SEQUENCE [LARGE SCALE GENOMIC DNA]</scope>
    <source>
        <strain evidence="1">PRA3</strain>
    </source>
</reference>
<sequence length="59" mass="6448">MTDSTLIKANASLASLVTLIPQDEPKQRYGTGLHPPVARKINNATYISRSADILNQLIK</sequence>
<organism evidence="1 2">
    <name type="scientific">Candidatus Odyssella acanthamoebae</name>
    <dbReference type="NCBI Taxonomy" id="91604"/>
    <lineage>
        <taxon>Bacteria</taxon>
        <taxon>Pseudomonadati</taxon>
        <taxon>Pseudomonadota</taxon>
        <taxon>Alphaproteobacteria</taxon>
        <taxon>Holosporales</taxon>
        <taxon>Candidatus Paracaedibacteraceae</taxon>
        <taxon>Candidatus Odyssella</taxon>
    </lineage>
</organism>
<dbReference type="HOGENOM" id="CLU_2951725_0_0_5"/>